<dbReference type="InterPro" id="IPR002220">
    <property type="entry name" value="DapA-like"/>
</dbReference>
<evidence type="ECO:0000256" key="10">
    <source>
        <dbReference type="ARBA" id="ARBA00044906"/>
    </source>
</evidence>
<sequence>MSVRAFNFRGLMAPTFTAFKDNSSQSVNYEVIDPYAKWLKDKGIKAVLVNGTSGEGMSLNVAERRPQLKNGKRHDK</sequence>
<accession>A0A1B0CHZ3</accession>
<proteinExistence type="inferred from homology"/>
<name>A0A1B0CHZ3_LUTLO</name>
<keyword evidence="9" id="KW-0119">Carbohydrate metabolism</keyword>
<evidence type="ECO:0000313" key="11">
    <source>
        <dbReference type="EnsemblMetazoa" id="LLOJ004055-PA"/>
    </source>
</evidence>
<dbReference type="VEuPathDB" id="VectorBase:LLONM1_009432"/>
<keyword evidence="8" id="KW-0704">Schiff base</keyword>
<evidence type="ECO:0000256" key="4">
    <source>
        <dbReference type="ARBA" id="ARBA00011881"/>
    </source>
</evidence>
<dbReference type="InterPro" id="IPR013785">
    <property type="entry name" value="Aldolase_TIM"/>
</dbReference>
<dbReference type="AlphaFoldDB" id="A0A1B0CHZ3"/>
<protein>
    <recommendedName>
        <fullName evidence="5">N-acetylneuraminate lyase</fullName>
        <ecNumber evidence="5">4.1.3.3</ecNumber>
    </recommendedName>
</protein>
<dbReference type="EMBL" id="AJWK01012917">
    <property type="status" value="NOT_ANNOTATED_CDS"/>
    <property type="molecule type" value="Genomic_DNA"/>
</dbReference>
<keyword evidence="7" id="KW-0456">Lyase</keyword>
<comment type="subcellular location">
    <subcellularLocation>
        <location evidence="1">Cytoplasm</location>
    </subcellularLocation>
</comment>
<dbReference type="Pfam" id="PF00701">
    <property type="entry name" value="DHDPS"/>
    <property type="match status" value="1"/>
</dbReference>
<evidence type="ECO:0000256" key="5">
    <source>
        <dbReference type="ARBA" id="ARBA00012911"/>
    </source>
</evidence>
<dbReference type="VEuPathDB" id="VectorBase:LLOJ004055"/>
<dbReference type="Proteomes" id="UP000092461">
    <property type="component" value="Unassembled WGS sequence"/>
</dbReference>
<dbReference type="PANTHER" id="PTHR12128">
    <property type="entry name" value="DIHYDRODIPICOLINATE SYNTHASE"/>
    <property type="match status" value="1"/>
</dbReference>
<keyword evidence="6" id="KW-0963">Cytoplasm</keyword>
<comment type="similarity">
    <text evidence="3">Belongs to the DapA family. NanA subfamily.</text>
</comment>
<evidence type="ECO:0000256" key="6">
    <source>
        <dbReference type="ARBA" id="ARBA00022490"/>
    </source>
</evidence>
<evidence type="ECO:0000256" key="1">
    <source>
        <dbReference type="ARBA" id="ARBA00004496"/>
    </source>
</evidence>
<dbReference type="SUPFAM" id="SSF51569">
    <property type="entry name" value="Aldolase"/>
    <property type="match status" value="1"/>
</dbReference>
<comment type="pathway">
    <text evidence="2">Amino-sugar metabolism; N-acetylneuraminate degradation.</text>
</comment>
<dbReference type="EC" id="4.1.3.3" evidence="5"/>
<comment type="subunit">
    <text evidence="4">Homotetramer.</text>
</comment>
<organism evidence="11 12">
    <name type="scientific">Lutzomyia longipalpis</name>
    <name type="common">Sand fly</name>
    <dbReference type="NCBI Taxonomy" id="7200"/>
    <lineage>
        <taxon>Eukaryota</taxon>
        <taxon>Metazoa</taxon>
        <taxon>Ecdysozoa</taxon>
        <taxon>Arthropoda</taxon>
        <taxon>Hexapoda</taxon>
        <taxon>Insecta</taxon>
        <taxon>Pterygota</taxon>
        <taxon>Neoptera</taxon>
        <taxon>Endopterygota</taxon>
        <taxon>Diptera</taxon>
        <taxon>Nematocera</taxon>
        <taxon>Psychodoidea</taxon>
        <taxon>Psychodidae</taxon>
        <taxon>Lutzomyia</taxon>
        <taxon>Lutzomyia</taxon>
    </lineage>
</organism>
<evidence type="ECO:0000256" key="7">
    <source>
        <dbReference type="ARBA" id="ARBA00023239"/>
    </source>
</evidence>
<dbReference type="EnsemblMetazoa" id="LLOJ004055-RA">
    <property type="protein sequence ID" value="LLOJ004055-PA"/>
    <property type="gene ID" value="LLOJ004055"/>
</dbReference>
<comment type="catalytic activity">
    <reaction evidence="10">
        <text>aceneuramate = aldehydo-N-acetyl-D-mannosamine + pyruvate</text>
        <dbReference type="Rhea" id="RHEA:23296"/>
        <dbReference type="ChEBI" id="CHEBI:15361"/>
        <dbReference type="ChEBI" id="CHEBI:17122"/>
        <dbReference type="ChEBI" id="CHEBI:173083"/>
        <dbReference type="EC" id="4.1.3.3"/>
    </reaction>
</comment>
<dbReference type="GO" id="GO:0008747">
    <property type="term" value="F:N-acetylneuraminate lyase activity"/>
    <property type="evidence" value="ECO:0007669"/>
    <property type="project" value="UniProtKB-EC"/>
</dbReference>
<evidence type="ECO:0000256" key="9">
    <source>
        <dbReference type="ARBA" id="ARBA00023277"/>
    </source>
</evidence>
<keyword evidence="12" id="KW-1185">Reference proteome</keyword>
<evidence type="ECO:0000256" key="3">
    <source>
        <dbReference type="ARBA" id="ARBA00006324"/>
    </source>
</evidence>
<evidence type="ECO:0000256" key="8">
    <source>
        <dbReference type="ARBA" id="ARBA00023270"/>
    </source>
</evidence>
<dbReference type="GO" id="GO:0005737">
    <property type="term" value="C:cytoplasm"/>
    <property type="evidence" value="ECO:0007669"/>
    <property type="project" value="UniProtKB-SubCell"/>
</dbReference>
<dbReference type="PANTHER" id="PTHR12128:SF21">
    <property type="entry name" value="N-ACETYLNEURAMINATE LYASE"/>
    <property type="match status" value="1"/>
</dbReference>
<evidence type="ECO:0000313" key="12">
    <source>
        <dbReference type="Proteomes" id="UP000092461"/>
    </source>
</evidence>
<evidence type="ECO:0000256" key="2">
    <source>
        <dbReference type="ARBA" id="ARBA00004878"/>
    </source>
</evidence>
<dbReference type="Gene3D" id="3.20.20.70">
    <property type="entry name" value="Aldolase class I"/>
    <property type="match status" value="1"/>
</dbReference>
<reference evidence="11" key="1">
    <citation type="submission" date="2020-05" db="UniProtKB">
        <authorList>
            <consortium name="EnsemblMetazoa"/>
        </authorList>
    </citation>
    <scope>IDENTIFICATION</scope>
    <source>
        <strain evidence="11">Jacobina</strain>
    </source>
</reference>